<accession>A0A6A3BPX9</accession>
<keyword evidence="11" id="KW-1185">Reference proteome</keyword>
<dbReference type="InterPro" id="IPR032675">
    <property type="entry name" value="LRR_dom_sf"/>
</dbReference>
<evidence type="ECO:0000259" key="9">
    <source>
        <dbReference type="Pfam" id="PF08263"/>
    </source>
</evidence>
<feature type="domain" description="Leucine-rich repeat-containing N-terminal plant-type" evidence="9">
    <location>
        <begin position="23"/>
        <end position="68"/>
    </location>
</feature>
<reference evidence="10" key="1">
    <citation type="submission" date="2019-09" db="EMBL/GenBank/DDBJ databases">
        <title>Draft genome information of white flower Hibiscus syriacus.</title>
        <authorList>
            <person name="Kim Y.-M."/>
        </authorList>
    </citation>
    <scope>NUCLEOTIDE SEQUENCE [LARGE SCALE GENOMIC DNA]</scope>
    <source>
        <strain evidence="10">YM2019G1</strain>
    </source>
</reference>
<evidence type="ECO:0000313" key="10">
    <source>
        <dbReference type="EMBL" id="KAE8718644.1"/>
    </source>
</evidence>
<evidence type="ECO:0000256" key="4">
    <source>
        <dbReference type="ARBA" id="ARBA00022729"/>
    </source>
</evidence>
<evidence type="ECO:0000256" key="3">
    <source>
        <dbReference type="ARBA" id="ARBA00022692"/>
    </source>
</evidence>
<dbReference type="FunFam" id="3.80.10.10:FF:000129">
    <property type="entry name" value="Leucine-rich repeat receptor-like kinase"/>
    <property type="match status" value="1"/>
</dbReference>
<keyword evidence="8" id="KW-0675">Receptor</keyword>
<comment type="subcellular location">
    <subcellularLocation>
        <location evidence="1">Membrane</location>
        <topology evidence="1">Single-pass membrane protein</topology>
    </subcellularLocation>
</comment>
<keyword evidence="6" id="KW-1133">Transmembrane helix</keyword>
<dbReference type="AlphaFoldDB" id="A0A6A3BPX9"/>
<dbReference type="InterPro" id="IPR001611">
    <property type="entry name" value="Leu-rich_rpt"/>
</dbReference>
<dbReference type="Pfam" id="PF08263">
    <property type="entry name" value="LRRNT_2"/>
    <property type="match status" value="1"/>
</dbReference>
<dbReference type="Pfam" id="PF13855">
    <property type="entry name" value="LRR_8"/>
    <property type="match status" value="1"/>
</dbReference>
<protein>
    <recommendedName>
        <fullName evidence="9">Leucine-rich repeat-containing N-terminal plant-type domain-containing protein</fullName>
    </recommendedName>
</protein>
<dbReference type="InterPro" id="IPR013210">
    <property type="entry name" value="LRR_N_plant-typ"/>
</dbReference>
<keyword evidence="4" id="KW-0732">Signal</keyword>
<evidence type="ECO:0000256" key="2">
    <source>
        <dbReference type="ARBA" id="ARBA00022614"/>
    </source>
</evidence>
<evidence type="ECO:0000256" key="1">
    <source>
        <dbReference type="ARBA" id="ARBA00004167"/>
    </source>
</evidence>
<dbReference type="EMBL" id="VEPZ02000808">
    <property type="protein sequence ID" value="KAE8718644.1"/>
    <property type="molecule type" value="Genomic_DNA"/>
</dbReference>
<dbReference type="Proteomes" id="UP000436088">
    <property type="component" value="Unassembled WGS sequence"/>
</dbReference>
<proteinExistence type="predicted"/>
<evidence type="ECO:0000256" key="7">
    <source>
        <dbReference type="ARBA" id="ARBA00023136"/>
    </source>
</evidence>
<gene>
    <name evidence="10" type="ORF">F3Y22_tig00110007pilonHSYRG00138</name>
</gene>
<keyword evidence="5" id="KW-0677">Repeat</keyword>
<keyword evidence="2" id="KW-0433">Leucine-rich repeat</keyword>
<comment type="caution">
    <text evidence="10">The sequence shown here is derived from an EMBL/GenBank/DDBJ whole genome shotgun (WGS) entry which is preliminary data.</text>
</comment>
<evidence type="ECO:0000256" key="8">
    <source>
        <dbReference type="ARBA" id="ARBA00023170"/>
    </source>
</evidence>
<keyword evidence="3" id="KW-0812">Transmembrane</keyword>
<dbReference type="SUPFAM" id="SSF52058">
    <property type="entry name" value="L domain-like"/>
    <property type="match status" value="1"/>
</dbReference>
<name>A0A6A3BPX9_HIBSY</name>
<dbReference type="GO" id="GO:0016020">
    <property type="term" value="C:membrane"/>
    <property type="evidence" value="ECO:0007669"/>
    <property type="project" value="UniProtKB-SubCell"/>
</dbReference>
<dbReference type="Gene3D" id="3.80.10.10">
    <property type="entry name" value="Ribonuclease Inhibitor"/>
    <property type="match status" value="1"/>
</dbReference>
<sequence>MHFRIQFFLVFCHDIEAEKTNFNEEALALMSIKAGFIDPLNRLDDWRLPENEGLKGSAQCNWTGVWCNSNGSVETLHLSCMNLSGLVLDDIGNLKSLRSLELCCNELSSHLPKSISILTSLDSIDVSQNLFTGGFPLGFGRASELT</sequence>
<keyword evidence="7" id="KW-0472">Membrane</keyword>
<evidence type="ECO:0000256" key="6">
    <source>
        <dbReference type="ARBA" id="ARBA00022989"/>
    </source>
</evidence>
<evidence type="ECO:0000313" key="11">
    <source>
        <dbReference type="Proteomes" id="UP000436088"/>
    </source>
</evidence>
<dbReference type="PANTHER" id="PTHR47988">
    <property type="entry name" value="SOMATIC EMBRYOGENESIS RECEPTOR KINASE 1"/>
    <property type="match status" value="1"/>
</dbReference>
<evidence type="ECO:0000256" key="5">
    <source>
        <dbReference type="ARBA" id="ARBA00022737"/>
    </source>
</evidence>
<organism evidence="10 11">
    <name type="scientific">Hibiscus syriacus</name>
    <name type="common">Rose of Sharon</name>
    <dbReference type="NCBI Taxonomy" id="106335"/>
    <lineage>
        <taxon>Eukaryota</taxon>
        <taxon>Viridiplantae</taxon>
        <taxon>Streptophyta</taxon>
        <taxon>Embryophyta</taxon>
        <taxon>Tracheophyta</taxon>
        <taxon>Spermatophyta</taxon>
        <taxon>Magnoliopsida</taxon>
        <taxon>eudicotyledons</taxon>
        <taxon>Gunneridae</taxon>
        <taxon>Pentapetalae</taxon>
        <taxon>rosids</taxon>
        <taxon>malvids</taxon>
        <taxon>Malvales</taxon>
        <taxon>Malvaceae</taxon>
        <taxon>Malvoideae</taxon>
        <taxon>Hibiscus</taxon>
    </lineage>
</organism>